<evidence type="ECO:0000256" key="2">
    <source>
        <dbReference type="ARBA" id="ARBA00022723"/>
    </source>
</evidence>
<reference evidence="13" key="1">
    <citation type="submission" date="2022-11" db="UniProtKB">
        <authorList>
            <consortium name="WormBaseParasite"/>
        </authorList>
    </citation>
    <scope>IDENTIFICATION</scope>
</reference>
<feature type="domain" description="C2H2-type" evidence="11">
    <location>
        <begin position="546"/>
        <end position="573"/>
    </location>
</feature>
<feature type="region of interest" description="Disordered" evidence="10">
    <location>
        <begin position="1119"/>
        <end position="1155"/>
    </location>
</feature>
<feature type="compositionally biased region" description="Low complexity" evidence="10">
    <location>
        <begin position="364"/>
        <end position="375"/>
    </location>
</feature>
<evidence type="ECO:0000256" key="7">
    <source>
        <dbReference type="ARBA" id="ARBA00023163"/>
    </source>
</evidence>
<feature type="compositionally biased region" description="Basic residues" evidence="10">
    <location>
        <begin position="707"/>
        <end position="716"/>
    </location>
</feature>
<evidence type="ECO:0000256" key="1">
    <source>
        <dbReference type="ARBA" id="ARBA00004123"/>
    </source>
</evidence>
<evidence type="ECO:0000256" key="6">
    <source>
        <dbReference type="ARBA" id="ARBA00023015"/>
    </source>
</evidence>
<feature type="region of interest" description="Disordered" evidence="10">
    <location>
        <begin position="666"/>
        <end position="725"/>
    </location>
</feature>
<evidence type="ECO:0000256" key="8">
    <source>
        <dbReference type="ARBA" id="ARBA00023242"/>
    </source>
</evidence>
<dbReference type="GO" id="GO:0005634">
    <property type="term" value="C:nucleus"/>
    <property type="evidence" value="ECO:0007669"/>
    <property type="project" value="UniProtKB-SubCell"/>
</dbReference>
<feature type="region of interest" description="Disordered" evidence="10">
    <location>
        <begin position="962"/>
        <end position="1056"/>
    </location>
</feature>
<feature type="compositionally biased region" description="Low complexity" evidence="10">
    <location>
        <begin position="1132"/>
        <end position="1142"/>
    </location>
</feature>
<dbReference type="Pfam" id="PF12874">
    <property type="entry name" value="zf-met"/>
    <property type="match status" value="1"/>
</dbReference>
<evidence type="ECO:0000256" key="9">
    <source>
        <dbReference type="PROSITE-ProRule" id="PRU00042"/>
    </source>
</evidence>
<feature type="compositionally biased region" description="Pro residues" evidence="10">
    <location>
        <begin position="120"/>
        <end position="134"/>
    </location>
</feature>
<feature type="domain" description="C2H2-type" evidence="11">
    <location>
        <begin position="764"/>
        <end position="791"/>
    </location>
</feature>
<dbReference type="GO" id="GO:0006572">
    <property type="term" value="P:L-tyrosine catabolic process"/>
    <property type="evidence" value="ECO:0007669"/>
    <property type="project" value="TreeGrafter"/>
</dbReference>
<feature type="region of interest" description="Disordered" evidence="10">
    <location>
        <begin position="178"/>
        <end position="237"/>
    </location>
</feature>
<dbReference type="GO" id="GO:0006559">
    <property type="term" value="P:L-phenylalanine catabolic process"/>
    <property type="evidence" value="ECO:0007669"/>
    <property type="project" value="TreeGrafter"/>
</dbReference>
<sequence>MYSQQQQQQTPTVAGLPQQFSNALHLQNSSPAASVLPPQLGGGGVPSAQSATSGSTAGLLINQQLQLLLQLASNGGGNVGGNTGGLQGLLASLSGNQQQALLTALAAQQAQQQQEATTQQPPPPQLHQQPPPSLQPQQPDENRLLLEHLIRQSREVQQQQKLMQLEAVAAAGRPQTFVGSEQIEQSTPATLSPTIGGSTASEVLPAPPQQVQQTSAEISAEQQEQQRQGQGTPNERLMTSEAVQDRISRLISENEAILEPNPVLLKRRPYQRQSTSNSMTSQTSENAGTSQRGSPGIRSPGPKHHPATTRSYSLHETSFLRFGGAALVGGGKGVARDLVINGSGGGRSSVPSLIQQHFSKQQSNVSQLVTSSSSDSRLKKRGLDQDSGSCGSGTDSLEMIAQQQTNNTIFNPQRQHCDDLMIERGGGLIKNIPKNEDMEELYQLENPQIIKMETDDKENGSSQQSAPFLPSKIDEEEVNTKIIPTTDNSIKLLKLPPNATSKNVGGFGGGKYSFNKTKTNINEEVPISTTQAMVQVYIRGRGRGRYVCERCGIRCKKPSMLKKHLRSHTNVRPFTCMTCNFSFKTKGNLTKHLVSKTHKRRMLDSNNEETMQGINTTKSLLERNYGNEEEGEEGGRLNILVERETHTPPTLWTRTDCFGTLAAAGGYTDVSGDEEPEPLDMGWPPQDSERICQSAPPSALLSPGGRSRTKRKKKGKINNSQANVSDLKTSPTKFEFLQQVWDSFTTRGPQSTLEAFLATDVQQFHCDMCDRKFRKESELLLHKQTHLIERKQKNNFSSNSVNNSFQCSECPTVVRSKTMLNRHTESVHGRSPIPSSSQQMLPPQTNPIHNSHLRNFLCTDCNVSFRSHGVLAKHLRSKQHLVTLGKLSEDANSLLIRDHSKALGNIDASNCEKALLSTKGHFPLKMPQHFELTPDNLPLQRHSFAELLAKMREQLGIVSDNATTASSQQSSNGSSQKTIAVNSPRIISSMGSTTHKRPAEPLAHGLKRKSNDLPNNDDFGGRPQNPPQNATTPSPQLRRDSFSSPSPQRPKYSRDDLAHQCGDSQYMQLIANVWVPPKVEQLQPCNTGGVSPMSTIDARKSVTPEMHQHNGLIANDRLGSMLSNRSAEETSESTGTRSESSTPVQQRNVCQQHPGFSPMPAATRCQLCDLNFDSPAQLSVHFHADHILMRHGRDFRCSRRNCEKVFPSRESLRAHIYAHFFGGSDGREIDNHLQALPFASAAASCPASPSLLARRSTAPSAPPPCAQSPGVPEESHSAIGTTNPSLLRCQFCSEQLPDVQALQTHWVKQHMAQLTRPHVCVECDAGFTTESALQAHRERQHNLSTNNNGINYN</sequence>
<feature type="compositionally biased region" description="Low complexity" evidence="10">
    <location>
        <begin position="212"/>
        <end position="232"/>
    </location>
</feature>
<keyword evidence="12" id="KW-1185">Reference proteome</keyword>
<keyword evidence="2" id="KW-0479">Metal-binding</keyword>
<proteinExistence type="predicted"/>
<feature type="domain" description="C2H2-type" evidence="11">
    <location>
        <begin position="574"/>
        <end position="603"/>
    </location>
</feature>
<dbReference type="InterPro" id="IPR036236">
    <property type="entry name" value="Znf_C2H2_sf"/>
</dbReference>
<dbReference type="PROSITE" id="PS00028">
    <property type="entry name" value="ZINC_FINGER_C2H2_1"/>
    <property type="match status" value="7"/>
</dbReference>
<dbReference type="PROSITE" id="PS50157">
    <property type="entry name" value="ZINC_FINGER_C2H2_2"/>
    <property type="match status" value="7"/>
</dbReference>
<dbReference type="GO" id="GO:0008270">
    <property type="term" value="F:zinc ion binding"/>
    <property type="evidence" value="ECO:0007669"/>
    <property type="project" value="UniProtKB-KW"/>
</dbReference>
<protein>
    <submittedName>
        <fullName evidence="13">C2H2-type domain-containing protein</fullName>
    </submittedName>
</protein>
<dbReference type="GO" id="GO:1902000">
    <property type="term" value="P:homogentisate catabolic process"/>
    <property type="evidence" value="ECO:0007669"/>
    <property type="project" value="TreeGrafter"/>
</dbReference>
<dbReference type="InterPro" id="IPR013087">
    <property type="entry name" value="Znf_C2H2_type"/>
</dbReference>
<feature type="region of interest" description="Disordered" evidence="10">
    <location>
        <begin position="364"/>
        <end position="395"/>
    </location>
</feature>
<feature type="domain" description="C2H2-type" evidence="11">
    <location>
        <begin position="1195"/>
        <end position="1219"/>
    </location>
</feature>
<keyword evidence="4 9" id="KW-0863">Zinc-finger</keyword>
<feature type="compositionally biased region" description="Polar residues" evidence="10">
    <location>
        <begin position="977"/>
        <end position="993"/>
    </location>
</feature>
<evidence type="ECO:0000256" key="5">
    <source>
        <dbReference type="ARBA" id="ARBA00022833"/>
    </source>
</evidence>
<keyword evidence="3" id="KW-0677">Repeat</keyword>
<keyword evidence="5" id="KW-0862">Zinc</keyword>
<dbReference type="InterPro" id="IPR003604">
    <property type="entry name" value="Matrin/U1-like-C_Znf_C2H2"/>
</dbReference>
<dbReference type="FunFam" id="3.30.160.60:FF:000594">
    <property type="entry name" value="Transcription factor HIVEP2"/>
    <property type="match status" value="1"/>
</dbReference>
<dbReference type="Gene3D" id="3.30.160.60">
    <property type="entry name" value="Classic Zinc Finger"/>
    <property type="match status" value="5"/>
</dbReference>
<dbReference type="PANTHER" id="PTHR43069">
    <property type="entry name" value="FUMARYLACETOACETASE"/>
    <property type="match status" value="1"/>
</dbReference>
<dbReference type="Proteomes" id="UP000887561">
    <property type="component" value="Unplaced"/>
</dbReference>
<feature type="compositionally biased region" description="Polar residues" evidence="10">
    <location>
        <begin position="178"/>
        <end position="201"/>
    </location>
</feature>
<dbReference type="GO" id="GO:0003676">
    <property type="term" value="F:nucleic acid binding"/>
    <property type="evidence" value="ECO:0007669"/>
    <property type="project" value="InterPro"/>
</dbReference>
<evidence type="ECO:0000256" key="4">
    <source>
        <dbReference type="ARBA" id="ARBA00022771"/>
    </source>
</evidence>
<dbReference type="SMART" id="SM00355">
    <property type="entry name" value="ZnF_C2H2"/>
    <property type="match status" value="9"/>
</dbReference>
<feature type="region of interest" description="Disordered" evidence="10">
    <location>
        <begin position="31"/>
        <end position="53"/>
    </location>
</feature>
<feature type="compositionally biased region" description="Low complexity" evidence="10">
    <location>
        <begin position="966"/>
        <end position="976"/>
    </location>
</feature>
<feature type="domain" description="C2H2-type" evidence="11">
    <location>
        <begin position="1318"/>
        <end position="1346"/>
    </location>
</feature>
<feature type="domain" description="C2H2-type" evidence="11">
    <location>
        <begin position="856"/>
        <end position="880"/>
    </location>
</feature>
<feature type="compositionally biased region" description="Low complexity" evidence="10">
    <location>
        <begin position="271"/>
        <end position="284"/>
    </location>
</feature>
<evidence type="ECO:0000256" key="10">
    <source>
        <dbReference type="SAM" id="MobiDB-lite"/>
    </source>
</evidence>
<name>A0A915LL95_MELJA</name>
<dbReference type="WBParaSite" id="scaffold1235_cov222.g2727">
    <property type="protein sequence ID" value="scaffold1235_cov222.g2727"/>
    <property type="gene ID" value="scaffold1235_cov222.g2727"/>
</dbReference>
<keyword evidence="6" id="KW-0805">Transcription regulation</keyword>
<dbReference type="Pfam" id="PF00096">
    <property type="entry name" value="zf-C2H2"/>
    <property type="match status" value="2"/>
</dbReference>
<evidence type="ECO:0000259" key="11">
    <source>
        <dbReference type="PROSITE" id="PS50157"/>
    </source>
</evidence>
<keyword evidence="7" id="KW-0804">Transcription</keyword>
<evidence type="ECO:0000256" key="3">
    <source>
        <dbReference type="ARBA" id="ARBA00022737"/>
    </source>
</evidence>
<dbReference type="SMART" id="SM00451">
    <property type="entry name" value="ZnF_U1"/>
    <property type="match status" value="4"/>
</dbReference>
<feature type="compositionally biased region" description="Polar residues" evidence="10">
    <location>
        <begin position="386"/>
        <end position="395"/>
    </location>
</feature>
<dbReference type="InterPro" id="IPR005959">
    <property type="entry name" value="Fumarylacetoacetase"/>
</dbReference>
<dbReference type="SUPFAM" id="SSF57667">
    <property type="entry name" value="beta-beta-alpha zinc fingers"/>
    <property type="match status" value="3"/>
</dbReference>
<feature type="region of interest" description="Disordered" evidence="10">
    <location>
        <begin position="111"/>
        <end position="139"/>
    </location>
</feature>
<dbReference type="GO" id="GO:0004334">
    <property type="term" value="F:fumarylacetoacetase activity"/>
    <property type="evidence" value="ECO:0007669"/>
    <property type="project" value="InterPro"/>
</dbReference>
<dbReference type="PANTHER" id="PTHR43069:SF2">
    <property type="entry name" value="FUMARYLACETOACETASE"/>
    <property type="match status" value="1"/>
</dbReference>
<feature type="region of interest" description="Disordered" evidence="10">
    <location>
        <begin position="1253"/>
        <end position="1279"/>
    </location>
</feature>
<accession>A0A915LL95</accession>
<organism evidence="12 13">
    <name type="scientific">Meloidogyne javanica</name>
    <name type="common">Root-knot nematode worm</name>
    <dbReference type="NCBI Taxonomy" id="6303"/>
    <lineage>
        <taxon>Eukaryota</taxon>
        <taxon>Metazoa</taxon>
        <taxon>Ecdysozoa</taxon>
        <taxon>Nematoda</taxon>
        <taxon>Chromadorea</taxon>
        <taxon>Rhabditida</taxon>
        <taxon>Tylenchina</taxon>
        <taxon>Tylenchomorpha</taxon>
        <taxon>Tylenchoidea</taxon>
        <taxon>Meloidogynidae</taxon>
        <taxon>Meloidogyninae</taxon>
        <taxon>Meloidogyne</taxon>
        <taxon>Meloidogyne incognita group</taxon>
    </lineage>
</organism>
<keyword evidence="8" id="KW-0539">Nucleus</keyword>
<feature type="region of interest" description="Disordered" evidence="10">
    <location>
        <begin position="262"/>
        <end position="310"/>
    </location>
</feature>
<feature type="domain" description="C2H2-type" evidence="11">
    <location>
        <begin position="805"/>
        <end position="828"/>
    </location>
</feature>
<evidence type="ECO:0000313" key="13">
    <source>
        <dbReference type="WBParaSite" id="scaffold1235_cov222.g2727"/>
    </source>
</evidence>
<comment type="subcellular location">
    <subcellularLocation>
        <location evidence="1">Nucleus</location>
    </subcellularLocation>
</comment>
<dbReference type="FunFam" id="3.30.160.60:FF:000145">
    <property type="entry name" value="Zinc finger protein 574"/>
    <property type="match status" value="1"/>
</dbReference>
<evidence type="ECO:0000313" key="12">
    <source>
        <dbReference type="Proteomes" id="UP000887561"/>
    </source>
</evidence>